<feature type="chain" id="PRO_5004212792" evidence="1">
    <location>
        <begin position="19"/>
        <end position="176"/>
    </location>
</feature>
<name>Q2MV26_MELLI</name>
<dbReference type="EMBL" id="DQ279890">
    <property type="protein sequence ID" value="ABB96284.1"/>
    <property type="molecule type" value="mRNA"/>
</dbReference>
<keyword evidence="1" id="KW-0732">Signal</keyword>
<sequence length="176" mass="18996">MSPFGPVINSFIITSCVAFLVGCTPSLFSVNCPNDWSLDPIQKSGNPGPMVHCWDPSLPAPSSCYRSSCVDHPVVCNTCTDAETGETFEQAPCTKEYHAGDGLTSQTICVDSKNRYLNCSGTCTGSLTCSQCFYDPYKEKFKTQLQRRANPFSASMGVPPNSGHASGSYFGDNFNL</sequence>
<feature type="signal peptide" evidence="1">
    <location>
        <begin position="1"/>
        <end position="18"/>
    </location>
</feature>
<organism evidence="2">
    <name type="scientific">Melampsora lini</name>
    <name type="common">Rust fungus</name>
    <name type="synonym">Xyloma lini</name>
    <dbReference type="NCBI Taxonomy" id="5261"/>
    <lineage>
        <taxon>Eukaryota</taxon>
        <taxon>Fungi</taxon>
        <taxon>Dikarya</taxon>
        <taxon>Basidiomycota</taxon>
        <taxon>Pucciniomycotina</taxon>
        <taxon>Pucciniomycetes</taxon>
        <taxon>Pucciniales</taxon>
        <taxon>Melampsoraceae</taxon>
        <taxon>Melampsora</taxon>
    </lineage>
</organism>
<protein>
    <submittedName>
        <fullName evidence="2">Hesp-C49</fullName>
    </submittedName>
</protein>
<accession>Q2MV26</accession>
<dbReference type="AlphaFoldDB" id="Q2MV26"/>
<evidence type="ECO:0000256" key="1">
    <source>
        <dbReference type="SAM" id="SignalP"/>
    </source>
</evidence>
<evidence type="ECO:0000313" key="2">
    <source>
        <dbReference type="EMBL" id="ABB96284.1"/>
    </source>
</evidence>
<reference evidence="2" key="1">
    <citation type="journal article" date="2006" name="Plant Cell">
        <title>Haustorially expressed secreted proteins from flax rust are highly enriched for avirulence elicitors.</title>
        <authorList>
            <person name="Catanzariti A.M."/>
            <person name="Dodds P.N."/>
            <person name="Lawrence G.J."/>
            <person name="Ayliffe M.A."/>
            <person name="Ellis J.G."/>
        </authorList>
    </citation>
    <scope>NUCLEOTIDE SEQUENCE</scope>
</reference>
<proteinExistence type="evidence at transcript level"/>